<evidence type="ECO:0000256" key="1">
    <source>
        <dbReference type="SAM" id="Coils"/>
    </source>
</evidence>
<dbReference type="OMA" id="IMRNEFK"/>
<dbReference type="GO" id="GO:0071468">
    <property type="term" value="P:cellular response to acidic pH"/>
    <property type="evidence" value="ECO:0007669"/>
    <property type="project" value="EnsemblFungi"/>
</dbReference>
<dbReference type="GO" id="GO:0043332">
    <property type="term" value="C:mating projection tip"/>
    <property type="evidence" value="ECO:0007669"/>
    <property type="project" value="EnsemblFungi"/>
</dbReference>
<dbReference type="STRING" id="436907.A7TLT2"/>
<dbReference type="FunCoup" id="A7TLT2">
    <property type="interactions" value="46"/>
</dbReference>
<dbReference type="GO" id="GO:0071474">
    <property type="term" value="P:cellular hyperosmotic response"/>
    <property type="evidence" value="ECO:0007669"/>
    <property type="project" value="EnsemblFungi"/>
</dbReference>
<dbReference type="eggNOG" id="ENOG502QTTD">
    <property type="taxonomic scope" value="Eukaryota"/>
</dbReference>
<proteinExistence type="predicted"/>
<dbReference type="GO" id="GO:0000131">
    <property type="term" value="C:incipient cellular bud site"/>
    <property type="evidence" value="ECO:0007669"/>
    <property type="project" value="EnsemblFungi"/>
</dbReference>
<dbReference type="Proteomes" id="UP000000267">
    <property type="component" value="Unassembled WGS sequence"/>
</dbReference>
<feature type="coiled-coil region" evidence="1">
    <location>
        <begin position="287"/>
        <end position="408"/>
    </location>
</feature>
<dbReference type="GO" id="GO:0007124">
    <property type="term" value="P:pseudohyphal growth"/>
    <property type="evidence" value="ECO:0007669"/>
    <property type="project" value="EnsemblFungi"/>
</dbReference>
<dbReference type="InParanoid" id="A7TLT2"/>
<dbReference type="GO" id="GO:0000753">
    <property type="term" value="P:cell morphogenesis involved in conjugation with cellular fusion"/>
    <property type="evidence" value="ECO:0007669"/>
    <property type="project" value="EnsemblFungi"/>
</dbReference>
<protein>
    <submittedName>
        <fullName evidence="2">Uncharacterized protein</fullName>
    </submittedName>
</protein>
<dbReference type="EMBL" id="DS480417">
    <property type="protein sequence ID" value="EDO16774.1"/>
    <property type="molecule type" value="Genomic_DNA"/>
</dbReference>
<dbReference type="RefSeq" id="XP_001644632.1">
    <property type="nucleotide sequence ID" value="XM_001644582.1"/>
</dbReference>
<name>A7TLT2_VANPO</name>
<reference evidence="2 3" key="1">
    <citation type="journal article" date="2007" name="Proc. Natl. Acad. Sci. U.S.A.">
        <title>Independent sorting-out of thousands of duplicated gene pairs in two yeast species descended from a whole-genome duplication.</title>
        <authorList>
            <person name="Scannell D.R."/>
            <person name="Frank A.C."/>
            <person name="Conant G.C."/>
            <person name="Byrne K.P."/>
            <person name="Woolfit M."/>
            <person name="Wolfe K.H."/>
        </authorList>
    </citation>
    <scope>NUCLEOTIDE SEQUENCE [LARGE SCALE GENOMIC DNA]</scope>
    <source>
        <strain evidence="3">ATCC 22028 / DSM 70294 / BCRC 21397 / CBS 2163 / NBRC 10782 / NRRL Y-8283 / UCD 57-17</strain>
    </source>
</reference>
<dbReference type="GO" id="GO:0007121">
    <property type="term" value="P:bipolar cellular bud site selection"/>
    <property type="evidence" value="ECO:0007669"/>
    <property type="project" value="EnsemblFungi"/>
</dbReference>
<dbReference type="GO" id="GO:0005935">
    <property type="term" value="C:cellular bud neck"/>
    <property type="evidence" value="ECO:0007669"/>
    <property type="project" value="EnsemblFungi"/>
</dbReference>
<gene>
    <name evidence="2" type="ORF">Kpol_526p27</name>
</gene>
<dbReference type="GO" id="GO:0007118">
    <property type="term" value="P:budding cell apical bud growth"/>
    <property type="evidence" value="ECO:0007669"/>
    <property type="project" value="EnsemblFungi"/>
</dbReference>
<evidence type="ECO:0000313" key="2">
    <source>
        <dbReference type="EMBL" id="EDO16774.1"/>
    </source>
</evidence>
<dbReference type="PhylomeDB" id="A7TLT2"/>
<dbReference type="KEGG" id="vpo:Kpol_526p27"/>
<dbReference type="HOGENOM" id="CLU_054089_0_0_1"/>
<keyword evidence="3" id="KW-1185">Reference proteome</keyword>
<dbReference type="GO" id="GO:0005934">
    <property type="term" value="C:cellular bud tip"/>
    <property type="evidence" value="ECO:0007669"/>
    <property type="project" value="EnsemblFungi"/>
</dbReference>
<evidence type="ECO:0000313" key="3">
    <source>
        <dbReference type="Proteomes" id="UP000000267"/>
    </source>
</evidence>
<dbReference type="GO" id="GO:0000133">
    <property type="term" value="C:polarisome"/>
    <property type="evidence" value="ECO:0007669"/>
    <property type="project" value="EnsemblFungi"/>
</dbReference>
<organism evidence="3">
    <name type="scientific">Vanderwaltozyma polyspora (strain ATCC 22028 / DSM 70294 / BCRC 21397 / CBS 2163 / NBRC 10782 / NRRL Y-8283 / UCD 57-17)</name>
    <name type="common">Kluyveromyces polysporus</name>
    <dbReference type="NCBI Taxonomy" id="436907"/>
    <lineage>
        <taxon>Eukaryota</taxon>
        <taxon>Fungi</taxon>
        <taxon>Dikarya</taxon>
        <taxon>Ascomycota</taxon>
        <taxon>Saccharomycotina</taxon>
        <taxon>Saccharomycetes</taxon>
        <taxon>Saccharomycetales</taxon>
        <taxon>Saccharomycetaceae</taxon>
        <taxon>Vanderwaltozyma</taxon>
    </lineage>
</organism>
<sequence length="408" mass="47102">MLGQHENESGINLKLMERANPLLFSQERIDEYPLKYDELKQYLNAKDSNGSFLPLHQENMMHTEGDYLDFLLYRKNDNDTSIDLNKKLACEFALYQVQKQKRQGGLPKELSVSVDKLMKLKPQSQDWNEQMMSILESINAIELDTSVLKPNGGDLGNSMLIGKEGTHMNGFASKNVSVSNLLHNGEKSLSPDDIPDNRNPDVIIQELTSYLLSNAITKGIVVKPERVDDPVEFLKSSIDSIINESSQNERLITEARKQSIKRSNTYKNSKELEIAFKDLQLAHNFLTKQFENDREEYSRDIEKLTSNNNELQQKVLNYHSSLLTAENTMDELEKKLKEEKLKNTHTEQIFSPVTPMSASSNNSQSITIMRNEFKKMLSDTQKRYEQELEEERQARFRLEKELESLKNR</sequence>
<keyword evidence="1" id="KW-0175">Coiled coil</keyword>
<dbReference type="GO" id="GO:0031489">
    <property type="term" value="F:myosin V binding"/>
    <property type="evidence" value="ECO:0007669"/>
    <property type="project" value="EnsemblFungi"/>
</dbReference>
<dbReference type="AlphaFoldDB" id="A7TLT2"/>
<dbReference type="OrthoDB" id="3996692at2759"/>
<dbReference type="GO" id="GO:0032956">
    <property type="term" value="P:regulation of actin cytoskeleton organization"/>
    <property type="evidence" value="ECO:0007669"/>
    <property type="project" value="EnsemblFungi"/>
</dbReference>
<accession>A7TLT2</accession>
<dbReference type="GO" id="GO:0032880">
    <property type="term" value="P:regulation of protein localization"/>
    <property type="evidence" value="ECO:0007669"/>
    <property type="project" value="EnsemblFungi"/>
</dbReference>
<dbReference type="GeneID" id="5544932"/>